<dbReference type="Gene3D" id="1.10.10.610">
    <property type="entry name" value="YehU-like"/>
    <property type="match status" value="1"/>
</dbReference>
<organism evidence="2 3">
    <name type="scientific">Alginatibacterium sediminis</name>
    <dbReference type="NCBI Taxonomy" id="2164068"/>
    <lineage>
        <taxon>Bacteria</taxon>
        <taxon>Pseudomonadati</taxon>
        <taxon>Pseudomonadota</taxon>
        <taxon>Gammaproteobacteria</taxon>
        <taxon>Alteromonadales</taxon>
        <taxon>Alteromonadaceae</taxon>
        <taxon>Alginatibacterium</taxon>
    </lineage>
</organism>
<dbReference type="RefSeq" id="WP_120353121.1">
    <property type="nucleotide sequence ID" value="NZ_RAQO01000002.1"/>
</dbReference>
<dbReference type="SUPFAM" id="SSF118001">
    <property type="entry name" value="YehU-like"/>
    <property type="match status" value="1"/>
</dbReference>
<dbReference type="Pfam" id="PF06794">
    <property type="entry name" value="UPF0270"/>
    <property type="match status" value="1"/>
</dbReference>
<comment type="similarity">
    <text evidence="1">Belongs to the UPF0270 family.</text>
</comment>
<dbReference type="NCBIfam" id="NF003438">
    <property type="entry name" value="PRK04966.1"/>
    <property type="match status" value="1"/>
</dbReference>
<dbReference type="AlphaFoldDB" id="A0A420EKU9"/>
<evidence type="ECO:0000256" key="1">
    <source>
        <dbReference type="ARBA" id="ARBA00006450"/>
    </source>
</evidence>
<dbReference type="InterPro" id="IPR036685">
    <property type="entry name" value="YehU-like_sf"/>
</dbReference>
<keyword evidence="3" id="KW-1185">Reference proteome</keyword>
<evidence type="ECO:0000313" key="3">
    <source>
        <dbReference type="Proteomes" id="UP000286482"/>
    </source>
</evidence>
<gene>
    <name evidence="2" type="ORF">DBZ36_01290</name>
</gene>
<evidence type="ECO:0000313" key="2">
    <source>
        <dbReference type="EMBL" id="RKF21317.1"/>
    </source>
</evidence>
<dbReference type="InterPro" id="IPR010648">
    <property type="entry name" value="UPF0270"/>
</dbReference>
<sequence>MIIPWRELEAETLHNLLESIVLREGTDYGELELSLEQKLSRLRQQLESEQIVLMYSETHESVNAVAKDQVNFANNASN</sequence>
<dbReference type="PIRSF" id="PIRSF006169">
    <property type="entry name" value="UCP006169"/>
    <property type="match status" value="1"/>
</dbReference>
<reference evidence="2 3" key="1">
    <citation type="submission" date="2018-09" db="EMBL/GenBank/DDBJ databases">
        <authorList>
            <person name="Wang Z."/>
        </authorList>
    </citation>
    <scope>NUCLEOTIDE SEQUENCE [LARGE SCALE GENOMIC DNA]</scope>
    <source>
        <strain evidence="2 3">ALS 81</strain>
    </source>
</reference>
<dbReference type="EMBL" id="RAQO01000002">
    <property type="protein sequence ID" value="RKF21317.1"/>
    <property type="molecule type" value="Genomic_DNA"/>
</dbReference>
<name>A0A420EKU9_9ALTE</name>
<protein>
    <submittedName>
        <fullName evidence="2">YheU family protein</fullName>
    </submittedName>
</protein>
<dbReference type="Proteomes" id="UP000286482">
    <property type="component" value="Unassembled WGS sequence"/>
</dbReference>
<dbReference type="OrthoDB" id="6120729at2"/>
<accession>A0A420EKU9</accession>
<comment type="caution">
    <text evidence="2">The sequence shown here is derived from an EMBL/GenBank/DDBJ whole genome shotgun (WGS) entry which is preliminary data.</text>
</comment>
<proteinExistence type="inferred from homology"/>